<dbReference type="AlphaFoldDB" id="A0A0R3PM53"/>
<proteinExistence type="predicted"/>
<accession>A0A0R3PM53</accession>
<sequence>MIRTRGEFCRSSLAFAHRPAAVGMWARLRRGVAAGRRLTRRIVLGCWTAKWRSGGGAGGGGGGGFDSNGTGGPVVVIFKGANNGGGDGNGGDFDGDSDCRRDGRSVGDIRYAYDGGGGGSRDVVGGWCACR</sequence>
<protein>
    <submittedName>
        <fullName evidence="3">PE-PGRS family protein</fullName>
    </submittedName>
</protein>
<name>A0A0R3PM53_ANGCS</name>
<organism evidence="3">
    <name type="scientific">Angiostrongylus costaricensis</name>
    <name type="common">Nematode worm</name>
    <dbReference type="NCBI Taxonomy" id="334426"/>
    <lineage>
        <taxon>Eukaryota</taxon>
        <taxon>Metazoa</taxon>
        <taxon>Ecdysozoa</taxon>
        <taxon>Nematoda</taxon>
        <taxon>Chromadorea</taxon>
        <taxon>Rhabditida</taxon>
        <taxon>Rhabditina</taxon>
        <taxon>Rhabditomorpha</taxon>
        <taxon>Strongyloidea</taxon>
        <taxon>Metastrongylidae</taxon>
        <taxon>Angiostrongylus</taxon>
    </lineage>
</organism>
<keyword evidence="2" id="KW-1185">Reference proteome</keyword>
<gene>
    <name evidence="1" type="ORF">ACOC_LOCUS5911</name>
</gene>
<reference evidence="3" key="1">
    <citation type="submission" date="2017-02" db="UniProtKB">
        <authorList>
            <consortium name="WormBaseParasite"/>
        </authorList>
    </citation>
    <scope>IDENTIFICATION</scope>
</reference>
<dbReference type="EMBL" id="UYYA01003904">
    <property type="protein sequence ID" value="VDM57496.1"/>
    <property type="molecule type" value="Genomic_DNA"/>
</dbReference>
<evidence type="ECO:0000313" key="1">
    <source>
        <dbReference type="EMBL" id="VDM57496.1"/>
    </source>
</evidence>
<dbReference type="Proteomes" id="UP000267027">
    <property type="component" value="Unassembled WGS sequence"/>
</dbReference>
<evidence type="ECO:0000313" key="2">
    <source>
        <dbReference type="Proteomes" id="UP000267027"/>
    </source>
</evidence>
<evidence type="ECO:0000313" key="3">
    <source>
        <dbReference type="WBParaSite" id="ACOC_0000591001-mRNA-1"/>
    </source>
</evidence>
<dbReference type="WBParaSite" id="ACOC_0000591001-mRNA-1">
    <property type="protein sequence ID" value="ACOC_0000591001-mRNA-1"/>
    <property type="gene ID" value="ACOC_0000591001"/>
</dbReference>
<reference evidence="1 2" key="2">
    <citation type="submission" date="2018-11" db="EMBL/GenBank/DDBJ databases">
        <authorList>
            <consortium name="Pathogen Informatics"/>
        </authorList>
    </citation>
    <scope>NUCLEOTIDE SEQUENCE [LARGE SCALE GENOMIC DNA]</scope>
    <source>
        <strain evidence="1 2">Costa Rica</strain>
    </source>
</reference>